<gene>
    <name evidence="2" type="ORF">ACFFNY_31040</name>
</gene>
<name>A0ABV5W636_9BACL</name>
<protein>
    <submittedName>
        <fullName evidence="2">Ig domain-containing protein</fullName>
    </submittedName>
</protein>
<dbReference type="Proteomes" id="UP001589619">
    <property type="component" value="Unassembled WGS sequence"/>
</dbReference>
<dbReference type="EMBL" id="JBHMAG010000020">
    <property type="protein sequence ID" value="MFB9756034.1"/>
    <property type="molecule type" value="Genomic_DNA"/>
</dbReference>
<reference evidence="2 3" key="1">
    <citation type="submission" date="2024-09" db="EMBL/GenBank/DDBJ databases">
        <authorList>
            <person name="Sun Q."/>
            <person name="Mori K."/>
        </authorList>
    </citation>
    <scope>NUCLEOTIDE SEQUENCE [LARGE SCALE GENOMIC DNA]</scope>
    <source>
        <strain evidence="2 3">JCM 12520</strain>
    </source>
</reference>
<proteinExistence type="predicted"/>
<keyword evidence="3" id="KW-1185">Reference proteome</keyword>
<feature type="domain" description="SLH" evidence="1">
    <location>
        <begin position="89"/>
        <end position="152"/>
    </location>
</feature>
<dbReference type="PANTHER" id="PTHR37494">
    <property type="entry name" value="HEMAGGLUTININ"/>
    <property type="match status" value="1"/>
</dbReference>
<dbReference type="InterPro" id="IPR001119">
    <property type="entry name" value="SLH_dom"/>
</dbReference>
<comment type="caution">
    <text evidence="2">The sequence shown here is derived from an EMBL/GenBank/DDBJ whole genome shotgun (WGS) entry which is preliminary data.</text>
</comment>
<dbReference type="PROSITE" id="PS51272">
    <property type="entry name" value="SLH"/>
    <property type="match status" value="3"/>
</dbReference>
<dbReference type="Gene3D" id="2.60.40.10">
    <property type="entry name" value="Immunoglobulins"/>
    <property type="match status" value="5"/>
</dbReference>
<dbReference type="PANTHER" id="PTHR37494:SF1">
    <property type="entry name" value="STAPHYLOCOCCUS AUREUS SURFACE PROTEIN A"/>
    <property type="match status" value="1"/>
</dbReference>
<dbReference type="RefSeq" id="WP_379120560.1">
    <property type="nucleotide sequence ID" value="NZ_JBHMAG010000020.1"/>
</dbReference>
<dbReference type="InterPro" id="IPR022409">
    <property type="entry name" value="PKD/Chitinase_dom"/>
</dbReference>
<feature type="domain" description="SLH" evidence="1">
    <location>
        <begin position="30"/>
        <end position="88"/>
    </location>
</feature>
<dbReference type="Pfam" id="PF00395">
    <property type="entry name" value="SLH"/>
    <property type="match status" value="3"/>
</dbReference>
<dbReference type="SUPFAM" id="SSF49313">
    <property type="entry name" value="Cadherin-like"/>
    <property type="match status" value="5"/>
</dbReference>
<feature type="domain" description="SLH" evidence="1">
    <location>
        <begin position="155"/>
        <end position="214"/>
    </location>
</feature>
<evidence type="ECO:0000313" key="2">
    <source>
        <dbReference type="EMBL" id="MFB9756034.1"/>
    </source>
</evidence>
<dbReference type="SMART" id="SM00089">
    <property type="entry name" value="PKD"/>
    <property type="match status" value="5"/>
</dbReference>
<dbReference type="Pfam" id="PF05345">
    <property type="entry name" value="He_PIG"/>
    <property type="match status" value="5"/>
</dbReference>
<sequence>MTFPVFRKAIAMALSVFVLFSSFHVLLAESKEGAPGDLYASWASDTLQEWWAKEWIHGYPDGTFRPDSNISRAEFISLVNRALGLSTPGDISFRDIKQNDWAYEAIAIANRAGYVSGYEDGTIRPDQAVSREEVAFMVYTLLQVEATKSDVSRFLDTADFAGWSQDAIGELAAVGILSGYPDGAFRPGNKITRAEAVVVLNNTIRYILTERPKAYTQSGEFGSAAGIPTFIGNATVQSSGVTLNNLLILGDLDIKGEGASGEITLQNVFVRGKTSITGGASLVRGVDSTLGDLNVCTSSAPIRIVLSGRTQVGQTTLCSSAVLEEKQLTGDGFREVILAADMASGSIAELRGAFDTVVVNASGAKLQLEQGTIQNVTFGPDSGGSIGRVTPEASIGHLVLDAVVTMSGQGAIETATLNAGARGTTFERKPGRMDGEEGGSVVVPPVGGGNSGGAVVQPDTTPPLFDVGYPKWLTGSETSAFIVVKANKQGRLYALAALPSDPLPSSLQVKAGQTGSGSPAISTAVSAFAANTETSIPVNGLTAGTEYSLYVVAEDNLGNIQTKPAAEIVKTSGVAPLKFVTSSLPNGKVGAAYSPLTIESSGGVGTRNYSLMSGALPAGMAVTSKGVFSGTPSLAGAYTFTLKVTDSQSASAIQVFIVVIDPPTPVKFDTTSLPSGQAGIAYKPLTMESSGGIGTRTYSLMSGGLPVGMAVTSKGVFSGTPSLAGAYTFTLKVTDSQSASAIQVFTVVIDPPAPLKIDTTSLPSGKVGIAYKPLTIESSGGVGTRTYSLISGGLPVGMAVTSKGVFSGTPSLAGAYTFTMRVTDSQPASAIQVFTVVIDPPAPLKFDTTSLPSGQVGAAYKPLTIESSGGVGTRTYSLISGALPVGMAISSKGVFSGTPSLAGSYTFTLRVTDSQPASANQMFTVVIDPPDPVKFDTTSLPNGQVGKAYKSLTIESSGGVGTRTYSLISGALPAGMAISSKGVFSGTPSLAGSYTFTLRVTDSQSASTNQMFTVIVNP</sequence>
<evidence type="ECO:0000259" key="1">
    <source>
        <dbReference type="PROSITE" id="PS51272"/>
    </source>
</evidence>
<evidence type="ECO:0000313" key="3">
    <source>
        <dbReference type="Proteomes" id="UP001589619"/>
    </source>
</evidence>
<organism evidence="2 3">
    <name type="scientific">Paenibacillus hodogayensis</name>
    <dbReference type="NCBI Taxonomy" id="279208"/>
    <lineage>
        <taxon>Bacteria</taxon>
        <taxon>Bacillati</taxon>
        <taxon>Bacillota</taxon>
        <taxon>Bacilli</taxon>
        <taxon>Bacillales</taxon>
        <taxon>Paenibacillaceae</taxon>
        <taxon>Paenibacillus</taxon>
    </lineage>
</organism>
<dbReference type="InterPro" id="IPR015919">
    <property type="entry name" value="Cadherin-like_sf"/>
</dbReference>
<accession>A0ABV5W636</accession>
<dbReference type="InterPro" id="IPR013783">
    <property type="entry name" value="Ig-like_fold"/>
</dbReference>